<dbReference type="RefSeq" id="WP_203745327.1">
    <property type="nucleotide sequence ID" value="NZ_BONF01000011.1"/>
</dbReference>
<gene>
    <name evidence="3" type="ORF">Cba03nite_24740</name>
</gene>
<sequence>MQSLIVRTGIPALAAALLLAACTATGQPGSPPGQAGAPQAAPVTPGGALPPPGGAVSPPSGAAAKLLDQWTAFPVSGSRRPLVLLGEDVRADGYTGGGVAPGVARLETTLPGDGPRRVRIELPGGGSAELPAISARQALDALMQGGLPPADYFAGPVSPLRITNVVLGTASFHTDRGDLTLPAWLFTSPQVRGPMPVPAPAREAFWRPGQHGYRAAVAMLDADGVTLQVRMRAKGPGCPGEPSTPPWTAEVAESATAVVVSLRFPPTPTGLKPCIQPAIGYSAWYKVRLSVPLGDRVVLTAEEGLHAVRRA</sequence>
<feature type="chain" id="PRO_5035226091" description="GerMN domain-containing protein" evidence="2">
    <location>
        <begin position="27"/>
        <end position="311"/>
    </location>
</feature>
<reference evidence="3 4" key="1">
    <citation type="submission" date="2021-01" db="EMBL/GenBank/DDBJ databases">
        <title>Whole genome shotgun sequence of Catellatospora bangladeshensis NBRC 107357.</title>
        <authorList>
            <person name="Komaki H."/>
            <person name="Tamura T."/>
        </authorList>
    </citation>
    <scope>NUCLEOTIDE SEQUENCE [LARGE SCALE GENOMIC DNA]</scope>
    <source>
        <strain evidence="3 4">NBRC 107357</strain>
    </source>
</reference>
<evidence type="ECO:0000313" key="4">
    <source>
        <dbReference type="Proteomes" id="UP000601223"/>
    </source>
</evidence>
<accession>A0A8J3NK51</accession>
<dbReference type="EMBL" id="BONF01000011">
    <property type="protein sequence ID" value="GIF81125.1"/>
    <property type="molecule type" value="Genomic_DNA"/>
</dbReference>
<proteinExistence type="predicted"/>
<feature type="signal peptide" evidence="2">
    <location>
        <begin position="1"/>
        <end position="26"/>
    </location>
</feature>
<keyword evidence="4" id="KW-1185">Reference proteome</keyword>
<keyword evidence="2" id="KW-0732">Signal</keyword>
<dbReference type="PROSITE" id="PS51257">
    <property type="entry name" value="PROKAR_LIPOPROTEIN"/>
    <property type="match status" value="1"/>
</dbReference>
<dbReference type="AlphaFoldDB" id="A0A8J3NK51"/>
<protein>
    <recommendedName>
        <fullName evidence="5">GerMN domain-containing protein</fullName>
    </recommendedName>
</protein>
<name>A0A8J3NK51_9ACTN</name>
<evidence type="ECO:0008006" key="5">
    <source>
        <dbReference type="Google" id="ProtNLM"/>
    </source>
</evidence>
<organism evidence="3 4">
    <name type="scientific">Catellatospora bangladeshensis</name>
    <dbReference type="NCBI Taxonomy" id="310355"/>
    <lineage>
        <taxon>Bacteria</taxon>
        <taxon>Bacillati</taxon>
        <taxon>Actinomycetota</taxon>
        <taxon>Actinomycetes</taxon>
        <taxon>Micromonosporales</taxon>
        <taxon>Micromonosporaceae</taxon>
        <taxon>Catellatospora</taxon>
    </lineage>
</organism>
<feature type="compositionally biased region" description="Low complexity" evidence="1">
    <location>
        <begin position="26"/>
        <end position="47"/>
    </location>
</feature>
<evidence type="ECO:0000256" key="2">
    <source>
        <dbReference type="SAM" id="SignalP"/>
    </source>
</evidence>
<comment type="caution">
    <text evidence="3">The sequence shown here is derived from an EMBL/GenBank/DDBJ whole genome shotgun (WGS) entry which is preliminary data.</text>
</comment>
<dbReference type="Proteomes" id="UP000601223">
    <property type="component" value="Unassembled WGS sequence"/>
</dbReference>
<feature type="region of interest" description="Disordered" evidence="1">
    <location>
        <begin position="26"/>
        <end position="60"/>
    </location>
</feature>
<evidence type="ECO:0000313" key="3">
    <source>
        <dbReference type="EMBL" id="GIF81125.1"/>
    </source>
</evidence>
<evidence type="ECO:0000256" key="1">
    <source>
        <dbReference type="SAM" id="MobiDB-lite"/>
    </source>
</evidence>